<comment type="caution">
    <text evidence="1">The sequence shown here is derived from an EMBL/GenBank/DDBJ whole genome shotgun (WGS) entry which is preliminary data.</text>
</comment>
<dbReference type="EMBL" id="AAUX01000001">
    <property type="protein sequence ID" value="EAV47662.1"/>
    <property type="molecule type" value="Genomic_DNA"/>
</dbReference>
<dbReference type="OrthoDB" id="9180342at2"/>
<name>A0P802_9PROT</name>
<evidence type="ECO:0000313" key="2">
    <source>
        <dbReference type="Proteomes" id="UP000054262"/>
    </source>
</evidence>
<protein>
    <recommendedName>
        <fullName evidence="3">Transmembrane protein</fullName>
    </recommendedName>
</protein>
<dbReference type="InterPro" id="IPR036249">
    <property type="entry name" value="Thioredoxin-like_sf"/>
</dbReference>
<gene>
    <name evidence="1" type="ORF">MB2181_06275</name>
</gene>
<keyword evidence="2" id="KW-1185">Reference proteome</keyword>
<dbReference type="SUPFAM" id="SSF52833">
    <property type="entry name" value="Thioredoxin-like"/>
    <property type="match status" value="1"/>
</dbReference>
<proteinExistence type="predicted"/>
<sequence length="193" mass="22035">MISQQNKGRLVLVTIALMFFLPILLAWFLNFYSDFKRDAQGIHHGELIVPPLPLGDLKVTAIGGSEILSLEKKWTLIFLVSDQCDLACEDKLYQLRQIRLAVGKDREKVERVLVVDNELDWSDYENSFKNQKVIDKGSSSYESITKNLKSVKNFDSNAIYLMDAYGSLIMKYAYKTAPKGIIKDIERLIRVAP</sequence>
<organism evidence="1 2">
    <name type="scientific">Methylophilales bacterium HTCC2181</name>
    <dbReference type="NCBI Taxonomy" id="383631"/>
    <lineage>
        <taxon>Bacteria</taxon>
        <taxon>Pseudomonadati</taxon>
        <taxon>Pseudomonadota</taxon>
        <taxon>Betaproteobacteria</taxon>
        <taxon>Nitrosomonadales</taxon>
        <taxon>OM43 clade</taxon>
    </lineage>
</organism>
<dbReference type="Proteomes" id="UP000054262">
    <property type="component" value="Unassembled WGS sequence"/>
</dbReference>
<evidence type="ECO:0000313" key="1">
    <source>
        <dbReference type="EMBL" id="EAV47662.1"/>
    </source>
</evidence>
<evidence type="ECO:0008006" key="3">
    <source>
        <dbReference type="Google" id="ProtNLM"/>
    </source>
</evidence>
<reference evidence="1 2" key="1">
    <citation type="submission" date="2006-11" db="EMBL/GenBank/DDBJ databases">
        <authorList>
            <person name="Giovannoni S."/>
            <person name="Vergin K."/>
            <person name="Ferriera S."/>
            <person name="Johnson J."/>
            <person name="Kravitz S."/>
            <person name="Beeson K."/>
            <person name="Sutton G."/>
            <person name="Rogers Y.-H."/>
            <person name="Friedman R."/>
            <person name="Frazier M."/>
            <person name="Venter J.C."/>
        </authorList>
    </citation>
    <scope>NUCLEOTIDE SEQUENCE [LARGE SCALE GENOMIC DNA]</scope>
    <source>
        <strain evidence="1 2">HTCC2181</strain>
    </source>
</reference>
<dbReference type="AlphaFoldDB" id="A0P802"/>
<accession>A0P802</accession>